<dbReference type="Proteomes" id="UP001155500">
    <property type="component" value="Unassembled WGS sequence"/>
</dbReference>
<gene>
    <name evidence="4" type="ORF">A6A20_06255</name>
</gene>
<dbReference type="InterPro" id="IPR016181">
    <property type="entry name" value="Acyl_CoA_acyltransferase"/>
</dbReference>
<dbReference type="InterPro" id="IPR000182">
    <property type="entry name" value="GNAT_dom"/>
</dbReference>
<organism evidence="4 5">
    <name type="scientific">Volucribacter amazonae</name>
    <dbReference type="NCBI Taxonomy" id="256731"/>
    <lineage>
        <taxon>Bacteria</taxon>
        <taxon>Pseudomonadati</taxon>
        <taxon>Pseudomonadota</taxon>
        <taxon>Gammaproteobacteria</taxon>
        <taxon>Pasteurellales</taxon>
        <taxon>Pasteurellaceae</taxon>
        <taxon>Volucribacter</taxon>
    </lineage>
</organism>
<evidence type="ECO:0000313" key="5">
    <source>
        <dbReference type="Proteomes" id="UP001155500"/>
    </source>
</evidence>
<evidence type="ECO:0000256" key="2">
    <source>
        <dbReference type="ARBA" id="ARBA00023315"/>
    </source>
</evidence>
<dbReference type="RefSeq" id="WP_279572647.1">
    <property type="nucleotide sequence ID" value="NZ_LWID01000001.1"/>
</dbReference>
<keyword evidence="1" id="KW-0808">Transferase</keyword>
<keyword evidence="2" id="KW-0012">Acyltransferase</keyword>
<protein>
    <submittedName>
        <fullName evidence="4">Acetyltransferase</fullName>
    </submittedName>
</protein>
<dbReference type="GO" id="GO:0016747">
    <property type="term" value="F:acyltransferase activity, transferring groups other than amino-acyl groups"/>
    <property type="evidence" value="ECO:0007669"/>
    <property type="project" value="InterPro"/>
</dbReference>
<comment type="caution">
    <text evidence="4">The sequence shown here is derived from an EMBL/GenBank/DDBJ whole genome shotgun (WGS) entry which is preliminary data.</text>
</comment>
<dbReference type="PROSITE" id="PS51186">
    <property type="entry name" value="GNAT"/>
    <property type="match status" value="1"/>
</dbReference>
<dbReference type="Gene3D" id="3.40.630.30">
    <property type="match status" value="1"/>
</dbReference>
<dbReference type="PANTHER" id="PTHR43072">
    <property type="entry name" value="N-ACETYLTRANSFERASE"/>
    <property type="match status" value="1"/>
</dbReference>
<evidence type="ECO:0000256" key="1">
    <source>
        <dbReference type="ARBA" id="ARBA00022679"/>
    </source>
</evidence>
<dbReference type="SUPFAM" id="SSF55729">
    <property type="entry name" value="Acyl-CoA N-acyltransferases (Nat)"/>
    <property type="match status" value="1"/>
</dbReference>
<dbReference type="Pfam" id="PF13420">
    <property type="entry name" value="Acetyltransf_4"/>
    <property type="match status" value="1"/>
</dbReference>
<accession>A0A9X4SI26</accession>
<proteinExistence type="predicted"/>
<sequence>MLIRPARAEDAEALIAIYAPYVEQTAITFEYDVPTVAEFAERITCISQDYPYLVAEQNGKIVGYAYGSAFAKRAAYHWSVELSIYLDQQQRGQGIGQQLYQQLEQQLAERGMVNLLACIALPNDASIAFHQKRGYQQVAHFPKIGYKFAQWHDIVWLQKRLLVEDKE</sequence>
<name>A0A9X4SI26_9PAST</name>
<keyword evidence="5" id="KW-1185">Reference proteome</keyword>
<dbReference type="AlphaFoldDB" id="A0A9X4SI26"/>
<feature type="domain" description="N-acetyltransferase" evidence="3">
    <location>
        <begin position="1"/>
        <end position="162"/>
    </location>
</feature>
<dbReference type="EMBL" id="LWID01000001">
    <property type="protein sequence ID" value="MDG6895227.1"/>
    <property type="molecule type" value="Genomic_DNA"/>
</dbReference>
<dbReference type="PANTHER" id="PTHR43072:SF23">
    <property type="entry name" value="UPF0039 PROTEIN C11D3.02C"/>
    <property type="match status" value="1"/>
</dbReference>
<evidence type="ECO:0000313" key="4">
    <source>
        <dbReference type="EMBL" id="MDG6895227.1"/>
    </source>
</evidence>
<reference evidence="4" key="1">
    <citation type="submission" date="2016-03" db="EMBL/GenBank/DDBJ databases">
        <title>Co-evolution between Pasteurellaceae and their hosts.</title>
        <authorList>
            <person name="Hansen M.J."/>
            <person name="Bojesen A.M."/>
            <person name="Planet P."/>
        </authorList>
    </citation>
    <scope>NUCLEOTIDE SEQUENCE</scope>
    <source>
        <strain evidence="4">146/S8/89</strain>
    </source>
</reference>
<evidence type="ECO:0000259" key="3">
    <source>
        <dbReference type="PROSITE" id="PS51186"/>
    </source>
</evidence>